<feature type="domain" description="HTH cro/C1-type" evidence="1">
    <location>
        <begin position="4"/>
        <end position="53"/>
    </location>
</feature>
<keyword evidence="3" id="KW-1185">Reference proteome</keyword>
<sequence>MHLLEAYRRENKLTYQALAALIGGVNASQARKYALGLTMPPGDTIRQIAVATGFRVTANDMFGIDAAGRRLLIPAEAA</sequence>
<name>A0ABV7VB36_9PROT</name>
<dbReference type="InterPro" id="IPR010982">
    <property type="entry name" value="Lambda_DNA-bd_dom_sf"/>
</dbReference>
<dbReference type="Proteomes" id="UP001595711">
    <property type="component" value="Unassembled WGS sequence"/>
</dbReference>
<evidence type="ECO:0000313" key="3">
    <source>
        <dbReference type="Proteomes" id="UP001595711"/>
    </source>
</evidence>
<dbReference type="RefSeq" id="WP_379722040.1">
    <property type="nucleotide sequence ID" value="NZ_JBHRYJ010000001.1"/>
</dbReference>
<dbReference type="Pfam" id="PF01381">
    <property type="entry name" value="HTH_3"/>
    <property type="match status" value="1"/>
</dbReference>
<comment type="caution">
    <text evidence="2">The sequence shown here is derived from an EMBL/GenBank/DDBJ whole genome shotgun (WGS) entry which is preliminary data.</text>
</comment>
<reference evidence="3" key="1">
    <citation type="journal article" date="2019" name="Int. J. Syst. Evol. Microbiol.">
        <title>The Global Catalogue of Microorganisms (GCM) 10K type strain sequencing project: providing services to taxonomists for standard genome sequencing and annotation.</title>
        <authorList>
            <consortium name="The Broad Institute Genomics Platform"/>
            <consortium name="The Broad Institute Genome Sequencing Center for Infectious Disease"/>
            <person name="Wu L."/>
            <person name="Ma J."/>
        </authorList>
    </citation>
    <scope>NUCLEOTIDE SEQUENCE [LARGE SCALE GENOMIC DNA]</scope>
    <source>
        <strain evidence="3">KCTC 42182</strain>
    </source>
</reference>
<gene>
    <name evidence="2" type="ORF">ACFOOQ_03955</name>
</gene>
<dbReference type="CDD" id="cd00093">
    <property type="entry name" value="HTH_XRE"/>
    <property type="match status" value="1"/>
</dbReference>
<evidence type="ECO:0000313" key="2">
    <source>
        <dbReference type="EMBL" id="MFC3674684.1"/>
    </source>
</evidence>
<protein>
    <submittedName>
        <fullName evidence="2">Helix-turn-helix domain-containing protein</fullName>
    </submittedName>
</protein>
<dbReference type="Gene3D" id="1.10.260.40">
    <property type="entry name" value="lambda repressor-like DNA-binding domains"/>
    <property type="match status" value="1"/>
</dbReference>
<organism evidence="2 3">
    <name type="scientific">Ferrovibrio xuzhouensis</name>
    <dbReference type="NCBI Taxonomy" id="1576914"/>
    <lineage>
        <taxon>Bacteria</taxon>
        <taxon>Pseudomonadati</taxon>
        <taxon>Pseudomonadota</taxon>
        <taxon>Alphaproteobacteria</taxon>
        <taxon>Rhodospirillales</taxon>
        <taxon>Rhodospirillaceae</taxon>
        <taxon>Ferrovibrio</taxon>
    </lineage>
</organism>
<dbReference type="EMBL" id="JBHRYJ010000001">
    <property type="protein sequence ID" value="MFC3674684.1"/>
    <property type="molecule type" value="Genomic_DNA"/>
</dbReference>
<dbReference type="InterPro" id="IPR001387">
    <property type="entry name" value="Cro/C1-type_HTH"/>
</dbReference>
<dbReference type="SUPFAM" id="SSF47413">
    <property type="entry name" value="lambda repressor-like DNA-binding domains"/>
    <property type="match status" value="1"/>
</dbReference>
<evidence type="ECO:0000259" key="1">
    <source>
        <dbReference type="Pfam" id="PF01381"/>
    </source>
</evidence>
<proteinExistence type="predicted"/>
<accession>A0ABV7VB36</accession>